<keyword evidence="1" id="KW-0862">Zinc</keyword>
<feature type="compositionally biased region" description="Polar residues" evidence="2">
    <location>
        <begin position="161"/>
        <end position="178"/>
    </location>
</feature>
<accession>W9Y938</accession>
<evidence type="ECO:0000256" key="2">
    <source>
        <dbReference type="SAM" id="MobiDB-lite"/>
    </source>
</evidence>
<dbReference type="GeneID" id="19161407"/>
<evidence type="ECO:0000256" key="1">
    <source>
        <dbReference type="PROSITE-ProRule" id="PRU00042"/>
    </source>
</evidence>
<dbReference type="AlphaFoldDB" id="W9Y938"/>
<feature type="region of interest" description="Disordered" evidence="2">
    <location>
        <begin position="140"/>
        <end position="237"/>
    </location>
</feature>
<proteinExistence type="predicted"/>
<dbReference type="GO" id="GO:0008270">
    <property type="term" value="F:zinc ion binding"/>
    <property type="evidence" value="ECO:0007669"/>
    <property type="project" value="UniProtKB-KW"/>
</dbReference>
<comment type="caution">
    <text evidence="4">The sequence shown here is derived from an EMBL/GenBank/DDBJ whole genome shotgun (WGS) entry which is preliminary data.</text>
</comment>
<evidence type="ECO:0000259" key="3">
    <source>
        <dbReference type="PROSITE" id="PS50157"/>
    </source>
</evidence>
<gene>
    <name evidence="4" type="ORF">A1O1_06540</name>
</gene>
<dbReference type="RefSeq" id="XP_007725608.1">
    <property type="nucleotide sequence ID" value="XM_007727418.1"/>
</dbReference>
<reference evidence="4 5" key="1">
    <citation type="submission" date="2013-03" db="EMBL/GenBank/DDBJ databases">
        <title>The Genome Sequence of Capronia coronata CBS 617.96.</title>
        <authorList>
            <consortium name="The Broad Institute Genomics Platform"/>
            <person name="Cuomo C."/>
            <person name="de Hoog S."/>
            <person name="Gorbushina A."/>
            <person name="Walker B."/>
            <person name="Young S.K."/>
            <person name="Zeng Q."/>
            <person name="Gargeya S."/>
            <person name="Fitzgerald M."/>
            <person name="Haas B."/>
            <person name="Abouelleil A."/>
            <person name="Allen A.W."/>
            <person name="Alvarado L."/>
            <person name="Arachchi H.M."/>
            <person name="Berlin A.M."/>
            <person name="Chapman S.B."/>
            <person name="Gainer-Dewar J."/>
            <person name="Goldberg J."/>
            <person name="Griggs A."/>
            <person name="Gujja S."/>
            <person name="Hansen M."/>
            <person name="Howarth C."/>
            <person name="Imamovic A."/>
            <person name="Ireland A."/>
            <person name="Larimer J."/>
            <person name="McCowan C."/>
            <person name="Murphy C."/>
            <person name="Pearson M."/>
            <person name="Poon T.W."/>
            <person name="Priest M."/>
            <person name="Roberts A."/>
            <person name="Saif S."/>
            <person name="Shea T."/>
            <person name="Sisk P."/>
            <person name="Sykes S."/>
            <person name="Wortman J."/>
            <person name="Nusbaum C."/>
            <person name="Birren B."/>
        </authorList>
    </citation>
    <scope>NUCLEOTIDE SEQUENCE [LARGE SCALE GENOMIC DNA]</scope>
    <source>
        <strain evidence="4 5">CBS 617.96</strain>
    </source>
</reference>
<dbReference type="PROSITE" id="PS50157">
    <property type="entry name" value="ZINC_FINGER_C2H2_2"/>
    <property type="match status" value="1"/>
</dbReference>
<keyword evidence="5" id="KW-1185">Reference proteome</keyword>
<feature type="domain" description="C2H2-type" evidence="3">
    <location>
        <begin position="240"/>
        <end position="270"/>
    </location>
</feature>
<evidence type="ECO:0000313" key="5">
    <source>
        <dbReference type="Proteomes" id="UP000019484"/>
    </source>
</evidence>
<dbReference type="PROSITE" id="PS00028">
    <property type="entry name" value="ZINC_FINGER_C2H2_1"/>
    <property type="match status" value="1"/>
</dbReference>
<dbReference type="Proteomes" id="UP000019484">
    <property type="component" value="Unassembled WGS sequence"/>
</dbReference>
<evidence type="ECO:0000313" key="4">
    <source>
        <dbReference type="EMBL" id="EXJ86170.1"/>
    </source>
</evidence>
<dbReference type="EMBL" id="AMWN01000005">
    <property type="protein sequence ID" value="EXJ86170.1"/>
    <property type="molecule type" value="Genomic_DNA"/>
</dbReference>
<name>W9Y938_9EURO</name>
<dbReference type="InterPro" id="IPR013087">
    <property type="entry name" value="Znf_C2H2_type"/>
</dbReference>
<sequence length="430" mass="48138">MTSPNLPSFSMFNTTHAGQHGQFQPAPPSVVVSPRVHETLPTATMPAMTDPDMQRSLGELISHDHFEHYYLIIYSYLDTSAENWQRIVYIRAMKGEDAEVWLQHHRSIFDTPPPDIFNLIADLRHNKSWETSRAVILSRVKNSRQNHDRSLPRRPRRSRRVTSGSHLTPNTPYTPSTRSRSRDSHLRTSHSRPSLELSGSGYRQPGRRVEPDNFEESPTPAYTHVSTASASRTAPEGCRYHCSSRNCRKDFARQGDLENHLDKCHPELNTLFPLSNPRAYLRPVSQTIRHTGPDVFQDDPIALPVPGNGVVPNAMHSFHMSADMHTHTHTAAQIPSQAGDDACDTLSADTVRAMSRDVMGAIGQDIPRNVQTMIGSPFTSTGAQISHNPGYEVQHDLGDGDRGVFSVQNIANFSNFPDSYYENNPFMQGG</sequence>
<dbReference type="OrthoDB" id="4161792at2759"/>
<protein>
    <recommendedName>
        <fullName evidence="3">C2H2-type domain-containing protein</fullName>
    </recommendedName>
</protein>
<keyword evidence="1" id="KW-0863">Zinc-finger</keyword>
<keyword evidence="1" id="KW-0479">Metal-binding</keyword>
<organism evidence="4 5">
    <name type="scientific">Capronia coronata CBS 617.96</name>
    <dbReference type="NCBI Taxonomy" id="1182541"/>
    <lineage>
        <taxon>Eukaryota</taxon>
        <taxon>Fungi</taxon>
        <taxon>Dikarya</taxon>
        <taxon>Ascomycota</taxon>
        <taxon>Pezizomycotina</taxon>
        <taxon>Eurotiomycetes</taxon>
        <taxon>Chaetothyriomycetidae</taxon>
        <taxon>Chaetothyriales</taxon>
        <taxon>Herpotrichiellaceae</taxon>
        <taxon>Capronia</taxon>
    </lineage>
</organism>
<dbReference type="HOGENOM" id="CLU_750127_0_0_1"/>